<dbReference type="EMBL" id="PVNP01000198">
    <property type="protein sequence ID" value="PRO71847.1"/>
    <property type="molecule type" value="Genomic_DNA"/>
</dbReference>
<name>A0A2S9V5V5_9ALTE</name>
<keyword evidence="1" id="KW-0472">Membrane</keyword>
<gene>
    <name evidence="2" type="ORF">C6Y40_20375</name>
</gene>
<dbReference type="InterPro" id="IPR021367">
    <property type="entry name" value="DUF2982"/>
</dbReference>
<proteinExistence type="predicted"/>
<comment type="caution">
    <text evidence="2">The sequence shown here is derived from an EMBL/GenBank/DDBJ whole genome shotgun (WGS) entry which is preliminary data.</text>
</comment>
<feature type="transmembrane region" description="Helical" evidence="1">
    <location>
        <begin position="44"/>
        <end position="63"/>
    </location>
</feature>
<dbReference type="Pfam" id="PF11201">
    <property type="entry name" value="DUF2982"/>
    <property type="match status" value="1"/>
</dbReference>
<dbReference type="OrthoDB" id="7061905at2"/>
<keyword evidence="3" id="KW-1185">Reference proteome</keyword>
<dbReference type="AlphaFoldDB" id="A0A2S9V5V5"/>
<dbReference type="RefSeq" id="WP_105936233.1">
    <property type="nucleotide sequence ID" value="NZ_PVNP01000198.1"/>
</dbReference>
<organism evidence="2 3">
    <name type="scientific">Alteromonas alba</name>
    <dbReference type="NCBI Taxonomy" id="2079529"/>
    <lineage>
        <taxon>Bacteria</taxon>
        <taxon>Pseudomonadati</taxon>
        <taxon>Pseudomonadota</taxon>
        <taxon>Gammaproteobacteria</taxon>
        <taxon>Alteromonadales</taxon>
        <taxon>Alteromonadaceae</taxon>
        <taxon>Alteromonas/Salinimonas group</taxon>
        <taxon>Alteromonas</taxon>
    </lineage>
</organism>
<sequence length="229" mass="25519">MSSSDDYIFIRSTAKRNGLTTLLVGVAVLLIASVALSLSPDWLFLPLIFAISGGIVTILVGWFKLREPPHSLAIGRDKVSYQHRCGQWHIAWDDIQRVDCPRVSRGLDHDTLELVGFKLKRYDEFLTTISPRLASHIIIEQRPLMVHAQDKSCSTGGCYSSSLFEDKPFVLENGETLTGIKAILANRMTAVRSALGYDVFISASELDREPGEFVGLLRECQVARLREQA</sequence>
<reference evidence="3" key="1">
    <citation type="journal article" date="2020" name="Int. J. Syst. Evol. Microbiol.">
        <title>Alteromonas alba sp. nov., a marine bacterium isolated from the seawater of the West Pacific Ocean.</title>
        <authorList>
            <person name="Sun C."/>
            <person name="Wu Y.-H."/>
            <person name="Xamxidin M."/>
            <person name="Cheng H."/>
            <person name="Xu X.-W."/>
        </authorList>
    </citation>
    <scope>NUCLEOTIDE SEQUENCE [LARGE SCALE GENOMIC DNA]</scope>
    <source>
        <strain evidence="3">190</strain>
    </source>
</reference>
<evidence type="ECO:0000313" key="3">
    <source>
        <dbReference type="Proteomes" id="UP000238949"/>
    </source>
</evidence>
<feature type="transmembrane region" description="Helical" evidence="1">
    <location>
        <begin position="21"/>
        <end position="38"/>
    </location>
</feature>
<protein>
    <submittedName>
        <fullName evidence="2">DUF2982 domain-containing protein</fullName>
    </submittedName>
</protein>
<accession>A0A2S9V5V5</accession>
<evidence type="ECO:0000256" key="1">
    <source>
        <dbReference type="SAM" id="Phobius"/>
    </source>
</evidence>
<evidence type="ECO:0000313" key="2">
    <source>
        <dbReference type="EMBL" id="PRO71847.1"/>
    </source>
</evidence>
<keyword evidence="1" id="KW-0812">Transmembrane</keyword>
<dbReference type="Proteomes" id="UP000238949">
    <property type="component" value="Unassembled WGS sequence"/>
</dbReference>
<keyword evidence="1" id="KW-1133">Transmembrane helix</keyword>